<evidence type="ECO:0000313" key="1">
    <source>
        <dbReference type="EMBL" id="KXB68452.1"/>
    </source>
</evidence>
<dbReference type="Proteomes" id="UP000070442">
    <property type="component" value="Unassembled WGS sequence"/>
</dbReference>
<gene>
    <name evidence="1" type="ORF">HMPREF1863_00165</name>
</gene>
<dbReference type="EMBL" id="LSDG01000002">
    <property type="protein sequence ID" value="KXB68452.1"/>
    <property type="molecule type" value="Genomic_DNA"/>
</dbReference>
<evidence type="ECO:0008006" key="3">
    <source>
        <dbReference type="Google" id="ProtNLM"/>
    </source>
</evidence>
<keyword evidence="2" id="KW-1185">Reference proteome</keyword>
<organism evidence="1 2">
    <name type="scientific">Aedoeadaptatus coxii</name>
    <dbReference type="NCBI Taxonomy" id="755172"/>
    <lineage>
        <taxon>Bacteria</taxon>
        <taxon>Bacillati</taxon>
        <taxon>Bacillota</taxon>
        <taxon>Tissierellia</taxon>
        <taxon>Tissierellales</taxon>
        <taxon>Peptoniphilaceae</taxon>
        <taxon>Aedoeadaptatus</taxon>
    </lineage>
</organism>
<dbReference type="AlphaFoldDB" id="A0A134AL63"/>
<proteinExistence type="predicted"/>
<dbReference type="InterPro" id="IPR038555">
    <property type="entry name" value="Zincin_1_sf"/>
</dbReference>
<dbReference type="PATRIC" id="fig|755172.3.peg.159"/>
<dbReference type="OrthoDB" id="5071at2"/>
<name>A0A134AL63_9FIRM</name>
<dbReference type="SUPFAM" id="SSF55486">
    <property type="entry name" value="Metalloproteases ('zincins'), catalytic domain"/>
    <property type="match status" value="1"/>
</dbReference>
<accession>A0A134AL63</accession>
<protein>
    <recommendedName>
        <fullName evidence="3">Zinicin-like metallopeptidase</fullName>
    </recommendedName>
</protein>
<dbReference type="STRING" id="755172.HMPREF1863_00165"/>
<dbReference type="Gene3D" id="3.30.2010.20">
    <property type="match status" value="1"/>
</dbReference>
<evidence type="ECO:0000313" key="2">
    <source>
        <dbReference type="Proteomes" id="UP000070442"/>
    </source>
</evidence>
<reference evidence="2" key="1">
    <citation type="submission" date="2016-01" db="EMBL/GenBank/DDBJ databases">
        <authorList>
            <person name="Mitreva M."/>
            <person name="Pepin K.H."/>
            <person name="Mihindukulasuriya K.A."/>
            <person name="Fulton R."/>
            <person name="Fronick C."/>
            <person name="O'Laughlin M."/>
            <person name="Miner T."/>
            <person name="Herter B."/>
            <person name="Rosa B.A."/>
            <person name="Cordes M."/>
            <person name="Tomlinson C."/>
            <person name="Wollam A."/>
            <person name="Palsikar V.B."/>
            <person name="Mardis E.R."/>
            <person name="Wilson R.K."/>
        </authorList>
    </citation>
    <scope>NUCLEOTIDE SEQUENCE [LARGE SCALE GENOMIC DNA]</scope>
    <source>
        <strain evidence="2">DNF00729</strain>
    </source>
</reference>
<sequence length="128" mass="14985">MKVQEAVMDDRFDEMAEILDDAVDALPQEYLNGLNGGVLFSRKAIHDEEFNELYILGHYRVMGTVRAIELYYGSFMALFGHLPHEDLAYQLKETLYHELTHHLETLAGENDLELDDLAFMERYRRENE</sequence>
<comment type="caution">
    <text evidence="1">The sequence shown here is derived from an EMBL/GenBank/DDBJ whole genome shotgun (WGS) entry which is preliminary data.</text>
</comment>